<dbReference type="AlphaFoldDB" id="A0A6N9H3Q7"/>
<protein>
    <submittedName>
        <fullName evidence="2">Serine hydrolase</fullName>
    </submittedName>
</protein>
<dbReference type="GO" id="GO:0030655">
    <property type="term" value="P:beta-lactam antibiotic catabolic process"/>
    <property type="evidence" value="ECO:0007669"/>
    <property type="project" value="InterPro"/>
</dbReference>
<dbReference type="Pfam" id="PF13354">
    <property type="entry name" value="Beta-lactamase2"/>
    <property type="match status" value="1"/>
</dbReference>
<reference evidence="2 3" key="1">
    <citation type="submission" date="2020-01" db="EMBL/GenBank/DDBJ databases">
        <authorList>
            <person name="Deng T."/>
        </authorList>
    </citation>
    <scope>NUCLEOTIDE SEQUENCE [LARGE SCALE GENOMIC DNA]</scope>
    <source>
        <strain evidence="2 3">5221</strain>
    </source>
</reference>
<feature type="domain" description="Beta-lactamase class A catalytic" evidence="1">
    <location>
        <begin position="26"/>
        <end position="236"/>
    </location>
</feature>
<dbReference type="InterPro" id="IPR012338">
    <property type="entry name" value="Beta-lactam/transpept-like"/>
</dbReference>
<dbReference type="GO" id="GO:0008800">
    <property type="term" value="F:beta-lactamase activity"/>
    <property type="evidence" value="ECO:0007669"/>
    <property type="project" value="InterPro"/>
</dbReference>
<keyword evidence="3" id="KW-1185">Reference proteome</keyword>
<dbReference type="InterPro" id="IPR045155">
    <property type="entry name" value="Beta-lactam_cat"/>
</dbReference>
<sequence>MIELDLPTRGIRWSVRIDEAGGPVLAEHEPQRVLNTASVGKIFLLAEVARRFEEGALDPAEVLAPTPGDRIADSGILYLFGQQEQSAADLAVLVGAFSDNMATNMLLRRVGVPAVAALTRRLGFEKSGLHDFVRDDRGPEHPPALSTGTAAELAAACARIETGELVSPAVSARLRGWLSADADLSMTAGAFGLDPLAHGFADRGVALWNKTGTIETARIDVGCVRAGERALAYAVLANWDDPGTAAGAGAHGDPRDEVLAAMRRIGEQVRQHLQE</sequence>
<comment type="caution">
    <text evidence="2">The sequence shown here is derived from an EMBL/GenBank/DDBJ whole genome shotgun (WGS) entry which is preliminary data.</text>
</comment>
<dbReference type="SUPFAM" id="SSF56601">
    <property type="entry name" value="beta-lactamase/transpeptidase-like"/>
    <property type="match status" value="1"/>
</dbReference>
<dbReference type="Gene3D" id="3.40.710.10">
    <property type="entry name" value="DD-peptidase/beta-lactamase superfamily"/>
    <property type="match status" value="1"/>
</dbReference>
<dbReference type="RefSeq" id="WP_160952018.1">
    <property type="nucleotide sequence ID" value="NZ_WWEQ01000002.1"/>
</dbReference>
<evidence type="ECO:0000313" key="2">
    <source>
        <dbReference type="EMBL" id="MYM18553.1"/>
    </source>
</evidence>
<keyword evidence="2" id="KW-0378">Hydrolase</keyword>
<dbReference type="PANTHER" id="PTHR35333:SF3">
    <property type="entry name" value="BETA-LACTAMASE-TYPE TRANSPEPTIDASE FOLD CONTAINING PROTEIN"/>
    <property type="match status" value="1"/>
</dbReference>
<dbReference type="GO" id="GO:0046677">
    <property type="term" value="P:response to antibiotic"/>
    <property type="evidence" value="ECO:0007669"/>
    <property type="project" value="InterPro"/>
</dbReference>
<evidence type="ECO:0000313" key="3">
    <source>
        <dbReference type="Proteomes" id="UP000469215"/>
    </source>
</evidence>
<dbReference type="EMBL" id="WWEQ01000002">
    <property type="protein sequence ID" value="MYM18553.1"/>
    <property type="molecule type" value="Genomic_DNA"/>
</dbReference>
<proteinExistence type="predicted"/>
<gene>
    <name evidence="2" type="ORF">GSY69_00805</name>
</gene>
<dbReference type="Proteomes" id="UP000469215">
    <property type="component" value="Unassembled WGS sequence"/>
</dbReference>
<name>A0A6N9H3Q7_9MICO</name>
<organism evidence="2 3">
    <name type="scientific">Brevibacterium rongguiense</name>
    <dbReference type="NCBI Taxonomy" id="2695267"/>
    <lineage>
        <taxon>Bacteria</taxon>
        <taxon>Bacillati</taxon>
        <taxon>Actinomycetota</taxon>
        <taxon>Actinomycetes</taxon>
        <taxon>Micrococcales</taxon>
        <taxon>Brevibacteriaceae</taxon>
        <taxon>Brevibacterium</taxon>
    </lineage>
</organism>
<evidence type="ECO:0000259" key="1">
    <source>
        <dbReference type="Pfam" id="PF13354"/>
    </source>
</evidence>
<accession>A0A6N9H3Q7</accession>
<dbReference type="InterPro" id="IPR000871">
    <property type="entry name" value="Beta-lactam_class-A"/>
</dbReference>
<dbReference type="PANTHER" id="PTHR35333">
    <property type="entry name" value="BETA-LACTAMASE"/>
    <property type="match status" value="1"/>
</dbReference>